<reference evidence="9" key="1">
    <citation type="submission" date="2020-05" db="EMBL/GenBank/DDBJ databases">
        <authorList>
            <person name="Chiriac C."/>
            <person name="Salcher M."/>
            <person name="Ghai R."/>
            <person name="Kavagutti S V."/>
        </authorList>
    </citation>
    <scope>NUCLEOTIDE SEQUENCE</scope>
</reference>
<dbReference type="EMBL" id="CAFBLU010000003">
    <property type="protein sequence ID" value="CAB4863215.1"/>
    <property type="molecule type" value="Genomic_DNA"/>
</dbReference>
<feature type="domain" description="Mur ligase C-terminal" evidence="7">
    <location>
        <begin position="306"/>
        <end position="419"/>
    </location>
</feature>
<dbReference type="Gene3D" id="3.40.1190.10">
    <property type="entry name" value="Mur-like, catalytic domain"/>
    <property type="match status" value="1"/>
</dbReference>
<evidence type="ECO:0000256" key="5">
    <source>
        <dbReference type="ARBA" id="ARBA00022741"/>
    </source>
</evidence>
<dbReference type="SUPFAM" id="SSF51984">
    <property type="entry name" value="MurCD N-terminal domain"/>
    <property type="match status" value="1"/>
</dbReference>
<keyword evidence="5" id="KW-0547">Nucleotide-binding</keyword>
<dbReference type="Pfam" id="PF02875">
    <property type="entry name" value="Mur_ligase_C"/>
    <property type="match status" value="1"/>
</dbReference>
<dbReference type="HAMAP" id="MF_00639">
    <property type="entry name" value="MurD"/>
    <property type="match status" value="1"/>
</dbReference>
<evidence type="ECO:0000256" key="4">
    <source>
        <dbReference type="ARBA" id="ARBA00022598"/>
    </source>
</evidence>
<dbReference type="InterPro" id="IPR036615">
    <property type="entry name" value="Mur_ligase_C_dom_sf"/>
</dbReference>
<organism evidence="9">
    <name type="scientific">freshwater metagenome</name>
    <dbReference type="NCBI Taxonomy" id="449393"/>
    <lineage>
        <taxon>unclassified sequences</taxon>
        <taxon>metagenomes</taxon>
        <taxon>ecological metagenomes</taxon>
    </lineage>
</organism>
<dbReference type="GO" id="GO:0008360">
    <property type="term" value="P:regulation of cell shape"/>
    <property type="evidence" value="ECO:0007669"/>
    <property type="project" value="InterPro"/>
</dbReference>
<gene>
    <name evidence="9" type="ORF">UFOPK3444_00298</name>
</gene>
<dbReference type="NCBIfam" id="TIGR01087">
    <property type="entry name" value="murD"/>
    <property type="match status" value="1"/>
</dbReference>
<proteinExistence type="inferred from homology"/>
<comment type="pathway">
    <text evidence="2">Cell wall biogenesis; peptidoglycan biosynthesis.</text>
</comment>
<evidence type="ECO:0000259" key="8">
    <source>
        <dbReference type="Pfam" id="PF08245"/>
    </source>
</evidence>
<protein>
    <submittedName>
        <fullName evidence="9">Unannotated protein</fullName>
    </submittedName>
</protein>
<dbReference type="AlphaFoldDB" id="A0A6J7D276"/>
<keyword evidence="4" id="KW-0436">Ligase</keyword>
<accession>A0A6J7D276</accession>
<evidence type="ECO:0000313" key="9">
    <source>
        <dbReference type="EMBL" id="CAB4863215.1"/>
    </source>
</evidence>
<evidence type="ECO:0000256" key="1">
    <source>
        <dbReference type="ARBA" id="ARBA00004496"/>
    </source>
</evidence>
<dbReference type="UniPathway" id="UPA00219"/>
<dbReference type="GO" id="GO:0051301">
    <property type="term" value="P:cell division"/>
    <property type="evidence" value="ECO:0007669"/>
    <property type="project" value="InterPro"/>
</dbReference>
<evidence type="ECO:0000256" key="3">
    <source>
        <dbReference type="ARBA" id="ARBA00022490"/>
    </source>
</evidence>
<dbReference type="InterPro" id="IPR005762">
    <property type="entry name" value="MurD"/>
</dbReference>
<dbReference type="Gene3D" id="3.90.190.20">
    <property type="entry name" value="Mur ligase, C-terminal domain"/>
    <property type="match status" value="1"/>
</dbReference>
<evidence type="ECO:0000256" key="6">
    <source>
        <dbReference type="ARBA" id="ARBA00022840"/>
    </source>
</evidence>
<keyword evidence="3" id="KW-0963">Cytoplasm</keyword>
<dbReference type="InterPro" id="IPR013221">
    <property type="entry name" value="Mur_ligase_cen"/>
</dbReference>
<dbReference type="GO" id="GO:0005737">
    <property type="term" value="C:cytoplasm"/>
    <property type="evidence" value="ECO:0007669"/>
    <property type="project" value="UniProtKB-SubCell"/>
</dbReference>
<dbReference type="Pfam" id="PF08245">
    <property type="entry name" value="Mur_ligase_M"/>
    <property type="match status" value="1"/>
</dbReference>
<dbReference type="PANTHER" id="PTHR43692:SF1">
    <property type="entry name" value="UDP-N-ACETYLMURAMOYLALANINE--D-GLUTAMATE LIGASE"/>
    <property type="match status" value="1"/>
</dbReference>
<dbReference type="SUPFAM" id="SSF53623">
    <property type="entry name" value="MurD-like peptide ligases, catalytic domain"/>
    <property type="match status" value="1"/>
</dbReference>
<dbReference type="InterPro" id="IPR004101">
    <property type="entry name" value="Mur_ligase_C"/>
</dbReference>
<dbReference type="SUPFAM" id="SSF53244">
    <property type="entry name" value="MurD-like peptide ligases, peptide-binding domain"/>
    <property type="match status" value="1"/>
</dbReference>
<dbReference type="GO" id="GO:0009252">
    <property type="term" value="P:peptidoglycan biosynthetic process"/>
    <property type="evidence" value="ECO:0007669"/>
    <property type="project" value="UniProtKB-UniPathway"/>
</dbReference>
<dbReference type="Pfam" id="PF21799">
    <property type="entry name" value="MurD-like_N"/>
    <property type="match status" value="1"/>
</dbReference>
<dbReference type="InterPro" id="IPR036565">
    <property type="entry name" value="Mur-like_cat_sf"/>
</dbReference>
<name>A0A6J7D276_9ZZZZ</name>
<dbReference type="PANTHER" id="PTHR43692">
    <property type="entry name" value="UDP-N-ACETYLMURAMOYLALANINE--D-GLUTAMATE LIGASE"/>
    <property type="match status" value="1"/>
</dbReference>
<sequence>MIGHRNPRPEVPHGPWLVVGLARSGQAAAHALVARGESVIGVDSGSPEGAVDLEEIGVDVHLEHNGLEFLDSVAGVIKSPGVPTAAPVIQAAQDSGIAVMGELELGWRLSSGPVVAVTGTNGKTTTVEMIGHIFAKAGTSCEVVGNVGRPITSLAGSAEADSTLILEASSFQLEDAAQFAPEIAVVLNVGSDHIDRHGTITEYHEAKLRILDRQGEQDVAVVPHDLDVSGRGLARRVTFGSPDSTLAFKEGNLLWEGEAVAEQADVVLPGAHNLLNAQAAAAVCLISGVEPAQLVEGLRSFHGVAHRLELVLESRGVRWINDSKATNVDSTLTALESFDGDVHLILGGDGKGQDFTPLRAAVAAKCLSLHLIGESAGQLEEALLDSGVHIQHDGDLRLAVASCARTARNGDVVLLSPACASFDQFNNFEERGLAFRGLVEAAE</sequence>
<comment type="subcellular location">
    <subcellularLocation>
        <location evidence="1">Cytoplasm</location>
    </subcellularLocation>
</comment>
<feature type="domain" description="Mur ligase central" evidence="8">
    <location>
        <begin position="117"/>
        <end position="284"/>
    </location>
</feature>
<evidence type="ECO:0000256" key="2">
    <source>
        <dbReference type="ARBA" id="ARBA00004752"/>
    </source>
</evidence>
<keyword evidence="6" id="KW-0067">ATP-binding</keyword>
<dbReference type="GO" id="GO:0008764">
    <property type="term" value="F:UDP-N-acetylmuramoylalanine-D-glutamate ligase activity"/>
    <property type="evidence" value="ECO:0007669"/>
    <property type="project" value="UniProtKB-EC"/>
</dbReference>
<evidence type="ECO:0000259" key="7">
    <source>
        <dbReference type="Pfam" id="PF02875"/>
    </source>
</evidence>
<dbReference type="Gene3D" id="3.40.50.720">
    <property type="entry name" value="NAD(P)-binding Rossmann-like Domain"/>
    <property type="match status" value="1"/>
</dbReference>
<dbReference type="GO" id="GO:0005524">
    <property type="term" value="F:ATP binding"/>
    <property type="evidence" value="ECO:0007669"/>
    <property type="project" value="UniProtKB-KW"/>
</dbReference>